<evidence type="ECO:0000256" key="2">
    <source>
        <dbReference type="ARBA" id="ARBA00022448"/>
    </source>
</evidence>
<keyword evidence="8 12" id="KW-0675">Receptor</keyword>
<dbReference type="SUPFAM" id="SSF56935">
    <property type="entry name" value="Porins"/>
    <property type="match status" value="1"/>
</dbReference>
<dbReference type="EMBL" id="CP003388">
    <property type="protein sequence ID" value="AFD55116.1"/>
    <property type="molecule type" value="Genomic_DNA"/>
</dbReference>
<evidence type="ECO:0000256" key="8">
    <source>
        <dbReference type="ARBA" id="ARBA00023170"/>
    </source>
</evidence>
<dbReference type="SMR" id="E4TE43"/>
<dbReference type="InterPro" id="IPR000531">
    <property type="entry name" value="Beta-barrel_TonB"/>
</dbReference>
<feature type="domain" description="TonB-dependent receptor-like beta-barrel" evidence="11">
    <location>
        <begin position="127"/>
        <end position="596"/>
    </location>
</feature>
<sequence length="622" mass="70903">MIFLIKTFGGRVFYMIRLVLLTSLSSVFFVQAQQKETVIDTVAINLVSPTSLSVGHEVVKIDLKNNPETFIEGLLQKQTGAVIRNYGYGNLASVSIKGLSPSQHLFTWEGIPINSSLNGQVDANIISSNLNSNLTYRSGSGSSGFGSGALGGVFALEFNPNFNEQTQYRLENTLGSFGLSRNSFSVQNNTSRWSWNAGVNYLRSDNEFPFRDKFGKKGKTRNSGFDIADIYLNSVYKLSGKHKISFNIWNQWASRNVGATEAQPIAQQIQDDESTRMQVSWFYHNRGFEQQLQSAYTKEFFRFRMNAKDGGTVSFAENYFANYIAKLAFSKSLVKLGLQSKYTTGGGDNLRISPLKEWHSFVNYRYNFNDWSVVSANLRKSFSSLFSIPITYDVGLELEPLKHLSIKASYATSYRLPTFNDLYWKQGGNPLLKPEAGKMGELSVGYKYKNTQSIGVSVHYGEVKDWILWYPNDVGFWTPTNLDFVITKGGQARSSHRFVWNGVGLNFNNLLTYTETYNQRTQKSLIYIPRWNYSNTFSLDWKKYHLELEHLFTSERATDQINRDFLAPYHLWNVGLGFDFKLKNISNSLNIRVQNILDQSYNTMQGYPMPGRYFLTTLKTNF</sequence>
<keyword evidence="6" id="KW-0798">TonB box</keyword>
<reference evidence="12 13" key="1">
    <citation type="journal article" date="2012" name="J. Bacteriol.">
        <title>Complete genome sequence of Riemerella anatipestifer reference strain.</title>
        <authorList>
            <person name="Wang X."/>
            <person name="Zhu D."/>
            <person name="Wang M."/>
            <person name="Cheng A."/>
            <person name="Jia R."/>
            <person name="Zhou Y."/>
            <person name="Chen Z."/>
            <person name="Luo Q."/>
            <person name="Liu F."/>
            <person name="Wang Y."/>
            <person name="Chen X.Y."/>
        </authorList>
    </citation>
    <scope>NUCLEOTIDE SEQUENCE [LARGE SCALE GENOMIC DNA]</scope>
    <source>
        <strain evidence="13">DSM 15868</strain>
    </source>
</reference>
<keyword evidence="3 10" id="KW-1134">Transmembrane beta strand</keyword>
<evidence type="ECO:0000256" key="9">
    <source>
        <dbReference type="ARBA" id="ARBA00023237"/>
    </source>
</evidence>
<dbReference type="Pfam" id="PF00593">
    <property type="entry name" value="TonB_dep_Rec_b-barrel"/>
    <property type="match status" value="1"/>
</dbReference>
<dbReference type="GeneID" id="93719005"/>
<dbReference type="KEGG" id="ran:Riean_1899"/>
<keyword evidence="9 10" id="KW-0998">Cell outer membrane</keyword>
<keyword evidence="7 10" id="KW-0472">Membrane</keyword>
<dbReference type="InterPro" id="IPR036942">
    <property type="entry name" value="Beta-barrel_TonB_sf"/>
</dbReference>
<evidence type="ECO:0000256" key="6">
    <source>
        <dbReference type="ARBA" id="ARBA00023077"/>
    </source>
</evidence>
<comment type="subcellular location">
    <subcellularLocation>
        <location evidence="1 10">Cell outer membrane</location>
        <topology evidence="1 10">Multi-pass membrane protein</topology>
    </subcellularLocation>
</comment>
<dbReference type="PROSITE" id="PS52016">
    <property type="entry name" value="TONB_DEPENDENT_REC_3"/>
    <property type="match status" value="1"/>
</dbReference>
<comment type="similarity">
    <text evidence="10">Belongs to the TonB-dependent receptor family.</text>
</comment>
<dbReference type="Gene3D" id="2.40.170.20">
    <property type="entry name" value="TonB-dependent receptor, beta-barrel domain"/>
    <property type="match status" value="1"/>
</dbReference>
<dbReference type="RefSeq" id="WP_004917785.1">
    <property type="nucleotide sequence ID" value="NC_014738.1"/>
</dbReference>
<evidence type="ECO:0000256" key="4">
    <source>
        <dbReference type="ARBA" id="ARBA00022692"/>
    </source>
</evidence>
<organism evidence="12 13">
    <name type="scientific">Riemerella anatipestifer (strain ATCC 11845 / DSM 15868 / JCM 9532 / NCTC 11014)</name>
    <dbReference type="NCBI Taxonomy" id="693978"/>
    <lineage>
        <taxon>Bacteria</taxon>
        <taxon>Pseudomonadati</taxon>
        <taxon>Bacteroidota</taxon>
        <taxon>Flavobacteriia</taxon>
        <taxon>Flavobacteriales</taxon>
        <taxon>Weeksellaceae</taxon>
        <taxon>Riemerella</taxon>
    </lineage>
</organism>
<dbReference type="GO" id="GO:0044718">
    <property type="term" value="P:siderophore transmembrane transport"/>
    <property type="evidence" value="ECO:0007669"/>
    <property type="project" value="TreeGrafter"/>
</dbReference>
<dbReference type="PANTHER" id="PTHR30069:SF29">
    <property type="entry name" value="HEMOGLOBIN AND HEMOGLOBIN-HAPTOGLOBIN-BINDING PROTEIN 1-RELATED"/>
    <property type="match status" value="1"/>
</dbReference>
<keyword evidence="2 10" id="KW-0813">Transport</keyword>
<evidence type="ECO:0000256" key="1">
    <source>
        <dbReference type="ARBA" id="ARBA00004571"/>
    </source>
</evidence>
<evidence type="ECO:0000313" key="13">
    <source>
        <dbReference type="Proteomes" id="UP000010093"/>
    </source>
</evidence>
<evidence type="ECO:0000256" key="5">
    <source>
        <dbReference type="ARBA" id="ARBA00022729"/>
    </source>
</evidence>
<gene>
    <name evidence="12" type="ORF">RA0C_0098</name>
</gene>
<dbReference type="PATRIC" id="fig|693978.17.peg.104"/>
<evidence type="ECO:0000313" key="12">
    <source>
        <dbReference type="EMBL" id="AFD55116.1"/>
    </source>
</evidence>
<keyword evidence="5" id="KW-0732">Signal</keyword>
<keyword evidence="4 10" id="KW-0812">Transmembrane</keyword>
<dbReference type="GO" id="GO:0009279">
    <property type="term" value="C:cell outer membrane"/>
    <property type="evidence" value="ECO:0007669"/>
    <property type="project" value="UniProtKB-SubCell"/>
</dbReference>
<dbReference type="GO" id="GO:0015344">
    <property type="term" value="F:siderophore uptake transmembrane transporter activity"/>
    <property type="evidence" value="ECO:0007669"/>
    <property type="project" value="TreeGrafter"/>
</dbReference>
<dbReference type="KEGG" id="rai:RA0C_0098"/>
<name>E4TE43_RIEAD</name>
<dbReference type="Gene3D" id="2.170.130.10">
    <property type="entry name" value="TonB-dependent receptor, plug domain"/>
    <property type="match status" value="1"/>
</dbReference>
<evidence type="ECO:0000256" key="10">
    <source>
        <dbReference type="PROSITE-ProRule" id="PRU01360"/>
    </source>
</evidence>
<evidence type="ECO:0000259" key="11">
    <source>
        <dbReference type="Pfam" id="PF00593"/>
    </source>
</evidence>
<accession>E4TE43</accession>
<dbReference type="Proteomes" id="UP000010093">
    <property type="component" value="Chromosome"/>
</dbReference>
<evidence type="ECO:0000256" key="7">
    <source>
        <dbReference type="ARBA" id="ARBA00023136"/>
    </source>
</evidence>
<evidence type="ECO:0000256" key="3">
    <source>
        <dbReference type="ARBA" id="ARBA00022452"/>
    </source>
</evidence>
<dbReference type="InterPro" id="IPR039426">
    <property type="entry name" value="TonB-dep_rcpt-like"/>
</dbReference>
<dbReference type="InterPro" id="IPR037066">
    <property type="entry name" value="Plug_dom_sf"/>
</dbReference>
<dbReference type="HOGENOM" id="CLU_026226_0_0_10"/>
<proteinExistence type="inferred from homology"/>
<dbReference type="AlphaFoldDB" id="E4TE43"/>
<dbReference type="PANTHER" id="PTHR30069">
    <property type="entry name" value="TONB-DEPENDENT OUTER MEMBRANE RECEPTOR"/>
    <property type="match status" value="1"/>
</dbReference>
<protein>
    <submittedName>
        <fullName evidence="12">Tonb-dependent receptor</fullName>
    </submittedName>
</protein>